<protein>
    <submittedName>
        <fullName evidence="2">Glyoxysomal processing protease, glyoxysomal</fullName>
    </submittedName>
</protein>
<evidence type="ECO:0000256" key="1">
    <source>
        <dbReference type="SAM" id="MobiDB-lite"/>
    </source>
</evidence>
<accession>A0A1D1XJL6</accession>
<dbReference type="PANTHER" id="PTHR21004">
    <property type="entry name" value="SERINE PROTEASE-RELATED"/>
    <property type="match status" value="1"/>
</dbReference>
<dbReference type="FunFam" id="2.40.10.10:FF:000074">
    <property type="entry name" value="glyoxysomal processing protease, glyoxysomal-like"/>
    <property type="match status" value="1"/>
</dbReference>
<dbReference type="InterPro" id="IPR009003">
    <property type="entry name" value="Peptidase_S1_PA"/>
</dbReference>
<dbReference type="PANTHER" id="PTHR21004:SF0">
    <property type="entry name" value="PEROXISOMAL LEADER PEPTIDE-PROCESSING PROTEASE"/>
    <property type="match status" value="1"/>
</dbReference>
<dbReference type="GO" id="GO:0004252">
    <property type="term" value="F:serine-type endopeptidase activity"/>
    <property type="evidence" value="ECO:0007669"/>
    <property type="project" value="InterPro"/>
</dbReference>
<dbReference type="AlphaFoldDB" id="A0A1D1XJL6"/>
<evidence type="ECO:0000313" key="2">
    <source>
        <dbReference type="EMBL" id="JAT42607.1"/>
    </source>
</evidence>
<dbReference type="FunFam" id="2.40.10.10:FF:000096">
    <property type="entry name" value="Glyoxysomal processing protease glyoxysomal"/>
    <property type="match status" value="1"/>
</dbReference>
<feature type="region of interest" description="Disordered" evidence="1">
    <location>
        <begin position="707"/>
        <end position="732"/>
    </location>
</feature>
<sequence>MEASEIAEKARNLAVMVRVQGPDPQGLKMRGQAFHQRENGKTTLSSSGLLLPPSLSDSLPLPSGKHHTGALVVTTASVVEPFLPAQYRTLSYDNPPVAQATVPELIPGACIDVLCERRKLEHGPDEPQGSPSWLQAQLLALVDVAVSSAALQLLIGNHSGSTDYGSWEVGWMLAPLNSSPVSKLDSLQREFKAAGNRFISDTLLHFAPGDSTSLHQTVMSTTKIAFLGISTVDPKELLHVKASYPQKRGDFLLAMGSPFGVLSPLHFLNSVSVGTVANSCPPDSCHSSLLMVDIRCLPGMEGGPVFDRNACLVGILTRPIRQKNSSAEIQLVITWDAISITFRNPQKYGAINVENEKLQKAFASSAADFQKPLPQTFKHNGSDPLESPLEKVVTSIVLVTVGDDAWASGILLNEHGLILTNAHLLEPWRYGRSSLLSLSAAVNEPVCLDGRISPQSLWRTPDTINIAHKPTSSGLGCKSYRGLRVRLNHTEPWIWSDAKVVYISKGPLDIALLQLDFVPRQLCAINPDFLCPSVGSKVHVIGHGPFGPRSDIYPYISSGVVAKVVRSQFPPSLSRHGGLESEEEFEPVMLQTTAAVYPGMSGGAVISLDGRMIGLVTSNARHAGGSNIPHLNFSLPCAALKLIFKFAAEELDSSIFDILDKPNSFLSSVWALMPPPSPSPGPQAQLDIKNKEGKGSRFAKFLAERGAEGPLPDDLKPLVKRKTTSNPLFSKL</sequence>
<gene>
    <name evidence="2" type="primary">DEG15_3</name>
    <name evidence="2" type="ORF">g.56172</name>
</gene>
<organism evidence="2">
    <name type="scientific">Anthurium amnicola</name>
    <dbReference type="NCBI Taxonomy" id="1678845"/>
    <lineage>
        <taxon>Eukaryota</taxon>
        <taxon>Viridiplantae</taxon>
        <taxon>Streptophyta</taxon>
        <taxon>Embryophyta</taxon>
        <taxon>Tracheophyta</taxon>
        <taxon>Spermatophyta</taxon>
        <taxon>Magnoliopsida</taxon>
        <taxon>Liliopsida</taxon>
        <taxon>Araceae</taxon>
        <taxon>Pothoideae</taxon>
        <taxon>Potheae</taxon>
        <taxon>Anthurium</taxon>
    </lineage>
</organism>
<dbReference type="Gene3D" id="2.40.10.10">
    <property type="entry name" value="Trypsin-like serine proteases"/>
    <property type="match status" value="3"/>
</dbReference>
<dbReference type="Pfam" id="PF13365">
    <property type="entry name" value="Trypsin_2"/>
    <property type="match status" value="2"/>
</dbReference>
<dbReference type="GO" id="GO:0005777">
    <property type="term" value="C:peroxisome"/>
    <property type="evidence" value="ECO:0007669"/>
    <property type="project" value="InterPro"/>
</dbReference>
<dbReference type="InterPro" id="IPR043504">
    <property type="entry name" value="Peptidase_S1_PA_chymotrypsin"/>
</dbReference>
<feature type="region of interest" description="Disordered" evidence="1">
    <location>
        <begin position="22"/>
        <end position="49"/>
    </location>
</feature>
<name>A0A1D1XJL6_9ARAE</name>
<keyword evidence="2" id="KW-0378">Hydrolase</keyword>
<dbReference type="EMBL" id="GDJX01025329">
    <property type="protein sequence ID" value="JAT42607.1"/>
    <property type="molecule type" value="Transcribed_RNA"/>
</dbReference>
<feature type="compositionally biased region" description="Basic and acidic residues" evidence="1">
    <location>
        <begin position="707"/>
        <end position="717"/>
    </location>
</feature>
<reference evidence="2" key="1">
    <citation type="submission" date="2015-07" db="EMBL/GenBank/DDBJ databases">
        <title>Transcriptome Assembly of Anthurium amnicola.</title>
        <authorList>
            <person name="Suzuki J."/>
        </authorList>
    </citation>
    <scope>NUCLEOTIDE SEQUENCE</scope>
</reference>
<keyword evidence="2" id="KW-0645">Protease</keyword>
<dbReference type="InterPro" id="IPR039245">
    <property type="entry name" value="TYSND1/DEG15"/>
</dbReference>
<dbReference type="GO" id="GO:0016485">
    <property type="term" value="P:protein processing"/>
    <property type="evidence" value="ECO:0007669"/>
    <property type="project" value="InterPro"/>
</dbReference>
<proteinExistence type="predicted"/>
<dbReference type="SUPFAM" id="SSF50494">
    <property type="entry name" value="Trypsin-like serine proteases"/>
    <property type="match status" value="2"/>
</dbReference>